<dbReference type="AlphaFoldDB" id="A0A8K0K979"/>
<reference evidence="7" key="1">
    <citation type="submission" date="2013-04" db="EMBL/GenBank/DDBJ databases">
        <authorList>
            <person name="Qu J."/>
            <person name="Murali S.C."/>
            <person name="Bandaranaike D."/>
            <person name="Bellair M."/>
            <person name="Blankenburg K."/>
            <person name="Chao H."/>
            <person name="Dinh H."/>
            <person name="Doddapaneni H."/>
            <person name="Downs B."/>
            <person name="Dugan-Rocha S."/>
            <person name="Elkadiri S."/>
            <person name="Gnanaolivu R.D."/>
            <person name="Hernandez B."/>
            <person name="Javaid M."/>
            <person name="Jayaseelan J.C."/>
            <person name="Lee S."/>
            <person name="Li M."/>
            <person name="Ming W."/>
            <person name="Munidasa M."/>
            <person name="Muniz J."/>
            <person name="Nguyen L."/>
            <person name="Ongeri F."/>
            <person name="Osuji N."/>
            <person name="Pu L.-L."/>
            <person name="Puazo M."/>
            <person name="Qu C."/>
            <person name="Quiroz J."/>
            <person name="Raj R."/>
            <person name="Weissenberger G."/>
            <person name="Xin Y."/>
            <person name="Zou X."/>
            <person name="Han Y."/>
            <person name="Richards S."/>
            <person name="Worley K."/>
            <person name="Muzny D."/>
            <person name="Gibbs R."/>
        </authorList>
    </citation>
    <scope>NUCLEOTIDE SEQUENCE</scope>
    <source>
        <strain evidence="7">Sampled in the wild</strain>
    </source>
</reference>
<reference evidence="7" key="2">
    <citation type="submission" date="2017-10" db="EMBL/GenBank/DDBJ databases">
        <title>Ladona fulva Genome sequencing and assembly.</title>
        <authorList>
            <person name="Murali S."/>
            <person name="Richards S."/>
            <person name="Bandaranaike D."/>
            <person name="Bellair M."/>
            <person name="Blankenburg K."/>
            <person name="Chao H."/>
            <person name="Dinh H."/>
            <person name="Doddapaneni H."/>
            <person name="Dugan-Rocha S."/>
            <person name="Elkadiri S."/>
            <person name="Gnanaolivu R."/>
            <person name="Hernandez B."/>
            <person name="Skinner E."/>
            <person name="Javaid M."/>
            <person name="Lee S."/>
            <person name="Li M."/>
            <person name="Ming W."/>
            <person name="Munidasa M."/>
            <person name="Muniz J."/>
            <person name="Nguyen L."/>
            <person name="Hughes D."/>
            <person name="Osuji N."/>
            <person name="Pu L.-L."/>
            <person name="Puazo M."/>
            <person name="Qu C."/>
            <person name="Quiroz J."/>
            <person name="Raj R."/>
            <person name="Weissenberger G."/>
            <person name="Xin Y."/>
            <person name="Zou X."/>
            <person name="Han Y."/>
            <person name="Worley K."/>
            <person name="Muzny D."/>
            <person name="Gibbs R."/>
        </authorList>
    </citation>
    <scope>NUCLEOTIDE SEQUENCE</scope>
    <source>
        <strain evidence="7">Sampled in the wild</strain>
    </source>
</reference>
<sequence>MARGRHRGMRTRTNLFLANLALADILVGLLDMPFSVLTLIFGEWRFGHHMSVNRTVGQTSCQSNEESVKRGVGRVSVGQARVGQLSVGQTRSSHSPRRLGFISTSCTGPSFMDSKFQKVLHGTYDRQN</sequence>
<dbReference type="SUPFAM" id="SSF81321">
    <property type="entry name" value="Family A G protein-coupled receptor-like"/>
    <property type="match status" value="1"/>
</dbReference>
<dbReference type="GO" id="GO:0016020">
    <property type="term" value="C:membrane"/>
    <property type="evidence" value="ECO:0007669"/>
    <property type="project" value="UniProtKB-SubCell"/>
</dbReference>
<organism evidence="7 8">
    <name type="scientific">Ladona fulva</name>
    <name type="common">Scarce chaser dragonfly</name>
    <name type="synonym">Libellula fulva</name>
    <dbReference type="NCBI Taxonomy" id="123851"/>
    <lineage>
        <taxon>Eukaryota</taxon>
        <taxon>Metazoa</taxon>
        <taxon>Ecdysozoa</taxon>
        <taxon>Arthropoda</taxon>
        <taxon>Hexapoda</taxon>
        <taxon>Insecta</taxon>
        <taxon>Pterygota</taxon>
        <taxon>Palaeoptera</taxon>
        <taxon>Odonata</taxon>
        <taxon>Epiprocta</taxon>
        <taxon>Anisoptera</taxon>
        <taxon>Libelluloidea</taxon>
        <taxon>Libellulidae</taxon>
        <taxon>Ladona</taxon>
    </lineage>
</organism>
<evidence type="ECO:0000256" key="5">
    <source>
        <dbReference type="ARBA" id="ARBA00023136"/>
    </source>
</evidence>
<evidence type="ECO:0000256" key="3">
    <source>
        <dbReference type="ARBA" id="ARBA00022692"/>
    </source>
</evidence>
<dbReference type="Gene3D" id="1.20.1070.10">
    <property type="entry name" value="Rhodopsin 7-helix transmembrane proteins"/>
    <property type="match status" value="1"/>
</dbReference>
<keyword evidence="8" id="KW-1185">Reference proteome</keyword>
<dbReference type="InterPro" id="IPR000276">
    <property type="entry name" value="GPCR_Rhodpsn"/>
</dbReference>
<dbReference type="GO" id="GO:0004930">
    <property type="term" value="F:G protein-coupled receptor activity"/>
    <property type="evidence" value="ECO:0007669"/>
    <property type="project" value="InterPro"/>
</dbReference>
<name>A0A8K0K979_LADFU</name>
<keyword evidence="4" id="KW-1133">Transmembrane helix</keyword>
<keyword evidence="5" id="KW-0472">Membrane</keyword>
<dbReference type="EMBL" id="KZ308469">
    <property type="protein sequence ID" value="KAG8230183.1"/>
    <property type="molecule type" value="Genomic_DNA"/>
</dbReference>
<accession>A0A8K0K979</accession>
<evidence type="ECO:0000256" key="1">
    <source>
        <dbReference type="ARBA" id="ARBA00004370"/>
    </source>
</evidence>
<evidence type="ECO:0000256" key="2">
    <source>
        <dbReference type="ARBA" id="ARBA00010663"/>
    </source>
</evidence>
<gene>
    <name evidence="7" type="ORF">J437_LFUL006115</name>
</gene>
<dbReference type="InterPro" id="IPR017452">
    <property type="entry name" value="GPCR_Rhodpsn_7TM"/>
</dbReference>
<dbReference type="Proteomes" id="UP000792457">
    <property type="component" value="Unassembled WGS sequence"/>
</dbReference>
<comment type="subcellular location">
    <subcellularLocation>
        <location evidence="1">Membrane</location>
    </subcellularLocation>
</comment>
<comment type="caution">
    <text evidence="7">The sequence shown here is derived from an EMBL/GenBank/DDBJ whole genome shotgun (WGS) entry which is preliminary data.</text>
</comment>
<comment type="similarity">
    <text evidence="2">Belongs to the G-protein coupled receptor 1 family.</text>
</comment>
<keyword evidence="3" id="KW-0812">Transmembrane</keyword>
<evidence type="ECO:0000313" key="7">
    <source>
        <dbReference type="EMBL" id="KAG8230183.1"/>
    </source>
</evidence>
<evidence type="ECO:0000313" key="8">
    <source>
        <dbReference type="Proteomes" id="UP000792457"/>
    </source>
</evidence>
<protein>
    <recommendedName>
        <fullName evidence="6">G-protein coupled receptors family 1 profile domain-containing protein</fullName>
    </recommendedName>
</protein>
<dbReference type="CDD" id="cd00637">
    <property type="entry name" value="7tm_classA_rhodopsin-like"/>
    <property type="match status" value="1"/>
</dbReference>
<evidence type="ECO:0000256" key="4">
    <source>
        <dbReference type="ARBA" id="ARBA00022989"/>
    </source>
</evidence>
<proteinExistence type="inferred from homology"/>
<feature type="domain" description="G-protein coupled receptors family 1 profile" evidence="6">
    <location>
        <begin position="1"/>
        <end position="61"/>
    </location>
</feature>
<dbReference type="OrthoDB" id="9046662at2759"/>
<dbReference type="PROSITE" id="PS50262">
    <property type="entry name" value="G_PROTEIN_RECEP_F1_2"/>
    <property type="match status" value="1"/>
</dbReference>
<dbReference type="Pfam" id="PF00001">
    <property type="entry name" value="7tm_1"/>
    <property type="match status" value="1"/>
</dbReference>
<evidence type="ECO:0000259" key="6">
    <source>
        <dbReference type="PROSITE" id="PS50262"/>
    </source>
</evidence>